<protein>
    <recommendedName>
        <fullName evidence="3">Hydrolase RBBP9</fullName>
    </recommendedName>
</protein>
<dbReference type="InterPro" id="IPR010662">
    <property type="entry name" value="RBBP9/YdeN"/>
</dbReference>
<dbReference type="PANTHER" id="PTHR15394">
    <property type="entry name" value="SERINE HYDROLASE RBBP9"/>
    <property type="match status" value="1"/>
</dbReference>
<proteinExistence type="predicted"/>
<dbReference type="PANTHER" id="PTHR15394:SF3">
    <property type="entry name" value="SERINE HYDROLASE RBBP9"/>
    <property type="match status" value="1"/>
</dbReference>
<dbReference type="EMBL" id="JAODUO010000294">
    <property type="protein sequence ID" value="KAK2183818.1"/>
    <property type="molecule type" value="Genomic_DNA"/>
</dbReference>
<dbReference type="InterPro" id="IPR029058">
    <property type="entry name" value="AB_hydrolase_fold"/>
</dbReference>
<evidence type="ECO:0000313" key="1">
    <source>
        <dbReference type="EMBL" id="KAK2183818.1"/>
    </source>
</evidence>
<comment type="caution">
    <text evidence="1">The sequence shown here is derived from an EMBL/GenBank/DDBJ whole genome shotgun (WGS) entry which is preliminary data.</text>
</comment>
<evidence type="ECO:0008006" key="3">
    <source>
        <dbReference type="Google" id="ProtNLM"/>
    </source>
</evidence>
<organism evidence="1 2">
    <name type="scientific">Ridgeia piscesae</name>
    <name type="common">Tubeworm</name>
    <dbReference type="NCBI Taxonomy" id="27915"/>
    <lineage>
        <taxon>Eukaryota</taxon>
        <taxon>Metazoa</taxon>
        <taxon>Spiralia</taxon>
        <taxon>Lophotrochozoa</taxon>
        <taxon>Annelida</taxon>
        <taxon>Polychaeta</taxon>
        <taxon>Sedentaria</taxon>
        <taxon>Canalipalpata</taxon>
        <taxon>Sabellida</taxon>
        <taxon>Siboglinidae</taxon>
        <taxon>Ridgeia</taxon>
    </lineage>
</organism>
<dbReference type="GO" id="GO:0016787">
    <property type="term" value="F:hydrolase activity"/>
    <property type="evidence" value="ECO:0007669"/>
    <property type="project" value="InterPro"/>
</dbReference>
<sequence length="148" mass="16833">MTRVAIIPGNGDGDVEYSNWYGWLRDELQKMDGVKEATLRNMPDPMAAREKFWLPFMHDKLKCDENTIIVGHSSGAVAAMRYAEKHEVKGLVLVSVYISAHGNPLEEKSGYFSRPWEWDKISKKCWFYRPVRLNGRPILALAGTASNC</sequence>
<reference evidence="1" key="1">
    <citation type="journal article" date="2023" name="Mol. Biol. Evol.">
        <title>Third-Generation Sequencing Reveals the Adaptive Role of the Epigenome in Three Deep-Sea Polychaetes.</title>
        <authorList>
            <person name="Perez M."/>
            <person name="Aroh O."/>
            <person name="Sun Y."/>
            <person name="Lan Y."/>
            <person name="Juniper S.K."/>
            <person name="Young C.R."/>
            <person name="Angers B."/>
            <person name="Qian P.Y."/>
        </authorList>
    </citation>
    <scope>NUCLEOTIDE SEQUENCE</scope>
    <source>
        <strain evidence="1">R07B-5</strain>
    </source>
</reference>
<gene>
    <name evidence="1" type="ORF">NP493_295g05034</name>
</gene>
<name>A0AAD9NWM2_RIDPI</name>
<dbReference type="AlphaFoldDB" id="A0AAD9NWM2"/>
<dbReference type="Gene3D" id="3.40.50.1820">
    <property type="entry name" value="alpha/beta hydrolase"/>
    <property type="match status" value="1"/>
</dbReference>
<dbReference type="SUPFAM" id="SSF53474">
    <property type="entry name" value="alpha/beta-Hydrolases"/>
    <property type="match status" value="1"/>
</dbReference>
<evidence type="ECO:0000313" key="2">
    <source>
        <dbReference type="Proteomes" id="UP001209878"/>
    </source>
</evidence>
<dbReference type="Pfam" id="PF06821">
    <property type="entry name" value="Ser_hydrolase"/>
    <property type="match status" value="1"/>
</dbReference>
<dbReference type="Proteomes" id="UP001209878">
    <property type="component" value="Unassembled WGS sequence"/>
</dbReference>
<accession>A0AAD9NWM2</accession>
<keyword evidence="2" id="KW-1185">Reference proteome</keyword>